<dbReference type="SUPFAM" id="SSF50685">
    <property type="entry name" value="Barwin-like endoglucanases"/>
    <property type="match status" value="1"/>
</dbReference>
<dbReference type="InterPro" id="IPR005300">
    <property type="entry name" value="MltA_B"/>
</dbReference>
<dbReference type="CDD" id="cd14485">
    <property type="entry name" value="mltA_like_LT_A"/>
    <property type="match status" value="1"/>
</dbReference>
<dbReference type="PROSITE" id="PS51257">
    <property type="entry name" value="PROKAR_LIPOPROTEIN"/>
    <property type="match status" value="1"/>
</dbReference>
<dbReference type="GO" id="GO:0009253">
    <property type="term" value="P:peptidoglycan catabolic process"/>
    <property type="evidence" value="ECO:0007669"/>
    <property type="project" value="TreeGrafter"/>
</dbReference>
<dbReference type="InterPro" id="IPR036908">
    <property type="entry name" value="RlpA-like_sf"/>
</dbReference>
<organism evidence="7 8">
    <name type="scientific">Desulfonema magnum</name>
    <dbReference type="NCBI Taxonomy" id="45655"/>
    <lineage>
        <taxon>Bacteria</taxon>
        <taxon>Pseudomonadati</taxon>
        <taxon>Thermodesulfobacteriota</taxon>
        <taxon>Desulfobacteria</taxon>
        <taxon>Desulfobacterales</taxon>
        <taxon>Desulfococcaceae</taxon>
        <taxon>Desulfonema</taxon>
    </lineage>
</organism>
<feature type="domain" description="Lytic transglycosylase MltA" evidence="6">
    <location>
        <begin position="136"/>
        <end position="294"/>
    </location>
</feature>
<dbReference type="CDD" id="cd14668">
    <property type="entry name" value="mlta_B"/>
    <property type="match status" value="1"/>
</dbReference>
<keyword evidence="3" id="KW-0456">Lyase</keyword>
<dbReference type="AlphaFoldDB" id="A0A975BLP1"/>
<dbReference type="SMART" id="SM00925">
    <property type="entry name" value="MltA"/>
    <property type="match status" value="1"/>
</dbReference>
<dbReference type="InterPro" id="IPR010611">
    <property type="entry name" value="3D_dom"/>
</dbReference>
<sequence>MMKKYFSVMLIGFVLSLMISGCAAKKQAPLFPLMRLSVSDYPEFGDDMAYDGLRHGISQSISYLKQVPADKKFQFGEDMFDAAHMIRSLEHFLDVTDKRPSARELKKFIASNYLVYKSVGAGEEGNVLFTGYYEPLLHGSLYKNNEYKFPVYARPDDLMTIELSSFSPEFKGKKITGRLADQTFVPYYERKEIEEQGVLENKAEVIAWVRDRISLFFLQIQGSGKISLDNGKIINVHYNSQNGQPYRSIGKLLIEKGKIPKEEMSMQRLREYLREHPEEAEPILNHNASYVFFSLEEEGPFGALNVTLTPGRSIAVDRRVFPLSGLAFIETQKPLTDGSGKISRWINFPRFVLSQDTGGAIRGPGRADIFWGNGAYAEIAAGYMQHRGNLYLLILKPEITSS</sequence>
<dbReference type="GO" id="GO:0004553">
    <property type="term" value="F:hydrolase activity, hydrolyzing O-glycosyl compounds"/>
    <property type="evidence" value="ECO:0007669"/>
    <property type="project" value="InterPro"/>
</dbReference>
<dbReference type="RefSeq" id="WP_207682635.1">
    <property type="nucleotide sequence ID" value="NZ_CP061800.1"/>
</dbReference>
<gene>
    <name evidence="7" type="ORF">dnm_034870</name>
</gene>
<dbReference type="PIRSF" id="PIRSF019422">
    <property type="entry name" value="MltA"/>
    <property type="match status" value="1"/>
</dbReference>
<dbReference type="GO" id="GO:0009254">
    <property type="term" value="P:peptidoglycan turnover"/>
    <property type="evidence" value="ECO:0007669"/>
    <property type="project" value="InterPro"/>
</dbReference>
<dbReference type="InterPro" id="IPR026044">
    <property type="entry name" value="MltA"/>
</dbReference>
<dbReference type="KEGG" id="dmm:dnm_034870"/>
<dbReference type="GO" id="GO:0019867">
    <property type="term" value="C:outer membrane"/>
    <property type="evidence" value="ECO:0007669"/>
    <property type="project" value="InterPro"/>
</dbReference>
<dbReference type="Pfam" id="PF03562">
    <property type="entry name" value="MltA"/>
    <property type="match status" value="1"/>
</dbReference>
<dbReference type="EMBL" id="CP061800">
    <property type="protein sequence ID" value="QTA87453.1"/>
    <property type="molecule type" value="Genomic_DNA"/>
</dbReference>
<dbReference type="Pfam" id="PF06725">
    <property type="entry name" value="3D"/>
    <property type="match status" value="1"/>
</dbReference>
<name>A0A975BLP1_9BACT</name>
<keyword evidence="4" id="KW-0961">Cell wall biogenesis/degradation</keyword>
<comment type="catalytic activity">
    <reaction evidence="1">
        <text>Exolytic cleavage of the (1-&gt;4)-beta-glycosidic linkage between N-acetylmuramic acid (MurNAc) and N-acetylglucosamine (GlcNAc) residues in peptidoglycan, from either the reducing or the non-reducing ends of the peptidoglycan chains, with concomitant formation of a 1,6-anhydrobond in the MurNAc residue.</text>
        <dbReference type="EC" id="4.2.2.n1"/>
    </reaction>
</comment>
<dbReference type="GO" id="GO:0071555">
    <property type="term" value="P:cell wall organization"/>
    <property type="evidence" value="ECO:0007669"/>
    <property type="project" value="UniProtKB-KW"/>
</dbReference>
<evidence type="ECO:0000256" key="2">
    <source>
        <dbReference type="ARBA" id="ARBA00012587"/>
    </source>
</evidence>
<accession>A0A975BLP1</accession>
<dbReference type="GO" id="GO:0008933">
    <property type="term" value="F:peptidoglycan lytic transglycosylase activity"/>
    <property type="evidence" value="ECO:0007669"/>
    <property type="project" value="TreeGrafter"/>
</dbReference>
<proteinExistence type="predicted"/>
<protein>
    <recommendedName>
        <fullName evidence="2">peptidoglycan lytic exotransglycosylase</fullName>
        <ecNumber evidence="2">4.2.2.n1</ecNumber>
    </recommendedName>
    <alternativeName>
        <fullName evidence="5">Murein hydrolase A</fullName>
    </alternativeName>
</protein>
<dbReference type="PANTHER" id="PTHR30124:SF0">
    <property type="entry name" value="MEMBRANE-BOUND LYTIC MUREIN TRANSGLYCOSYLASE A"/>
    <property type="match status" value="1"/>
</dbReference>
<dbReference type="Gene3D" id="2.40.40.10">
    <property type="entry name" value="RlpA-like domain"/>
    <property type="match status" value="1"/>
</dbReference>
<dbReference type="PANTHER" id="PTHR30124">
    <property type="entry name" value="MEMBRANE-BOUND LYTIC MUREIN TRANSGLYCOSYLASE A"/>
    <property type="match status" value="1"/>
</dbReference>
<dbReference type="Proteomes" id="UP000663722">
    <property type="component" value="Chromosome"/>
</dbReference>
<evidence type="ECO:0000313" key="7">
    <source>
        <dbReference type="EMBL" id="QTA87453.1"/>
    </source>
</evidence>
<evidence type="ECO:0000256" key="3">
    <source>
        <dbReference type="ARBA" id="ARBA00023239"/>
    </source>
</evidence>
<evidence type="ECO:0000313" key="8">
    <source>
        <dbReference type="Proteomes" id="UP000663722"/>
    </source>
</evidence>
<reference evidence="7" key="1">
    <citation type="journal article" date="2021" name="Microb. Physiol.">
        <title>Proteogenomic Insights into the Physiology of Marine, Sulfate-Reducing, Filamentous Desulfonema limicola and Desulfonema magnum.</title>
        <authorList>
            <person name="Schnaars V."/>
            <person name="Wohlbrand L."/>
            <person name="Scheve S."/>
            <person name="Hinrichs C."/>
            <person name="Reinhardt R."/>
            <person name="Rabus R."/>
        </authorList>
    </citation>
    <scope>NUCLEOTIDE SEQUENCE</scope>
    <source>
        <strain evidence="7">4be13</strain>
    </source>
</reference>
<evidence type="ECO:0000256" key="5">
    <source>
        <dbReference type="ARBA" id="ARBA00030918"/>
    </source>
</evidence>
<evidence type="ECO:0000256" key="1">
    <source>
        <dbReference type="ARBA" id="ARBA00001420"/>
    </source>
</evidence>
<dbReference type="Gene3D" id="2.40.240.50">
    <property type="entry name" value="Barwin-like endoglucanases"/>
    <property type="match status" value="1"/>
</dbReference>
<evidence type="ECO:0000259" key="6">
    <source>
        <dbReference type="SMART" id="SM00925"/>
    </source>
</evidence>
<dbReference type="EC" id="4.2.2.n1" evidence="2"/>
<keyword evidence="8" id="KW-1185">Reference proteome</keyword>
<evidence type="ECO:0000256" key="4">
    <source>
        <dbReference type="ARBA" id="ARBA00023316"/>
    </source>
</evidence>